<evidence type="ECO:0000256" key="5">
    <source>
        <dbReference type="ARBA" id="ARBA00023004"/>
    </source>
</evidence>
<accession>A0A1U8E982</accession>
<keyword evidence="5 6" id="KW-0408">Iron</keyword>
<proteinExistence type="inferred from homology"/>
<dbReference type="FunFam" id="2.60.120.330:FF:000005">
    <property type="entry name" value="1-aminocyclopropane-1-carboxylate oxidase homolog 1"/>
    <property type="match status" value="1"/>
</dbReference>
<evidence type="ECO:0000256" key="6">
    <source>
        <dbReference type="RuleBase" id="RU003682"/>
    </source>
</evidence>
<dbReference type="PANTHER" id="PTHR10209">
    <property type="entry name" value="OXIDOREDUCTASE, 2OG-FE II OXYGENASE FAMILY PROTEIN"/>
    <property type="match status" value="1"/>
</dbReference>
<dbReference type="SMR" id="A0A1U8E982"/>
<reference evidence="8 9" key="1">
    <citation type="journal article" date="2014" name="Nat. Genet.">
        <title>Genome sequence of the hot pepper provides insights into the evolution of pungency in Capsicum species.</title>
        <authorList>
            <person name="Kim S."/>
            <person name="Park M."/>
            <person name="Yeom S.I."/>
            <person name="Kim Y.M."/>
            <person name="Lee J.M."/>
            <person name="Lee H.A."/>
            <person name="Seo E."/>
            <person name="Choi J."/>
            <person name="Cheong K."/>
            <person name="Kim K.T."/>
            <person name="Jung K."/>
            <person name="Lee G.W."/>
            <person name="Oh S.K."/>
            <person name="Bae C."/>
            <person name="Kim S.B."/>
            <person name="Lee H.Y."/>
            <person name="Kim S.Y."/>
            <person name="Kim M.S."/>
            <person name="Kang B.C."/>
            <person name="Jo Y.D."/>
            <person name="Yang H.B."/>
            <person name="Jeong H.J."/>
            <person name="Kang W.H."/>
            <person name="Kwon J.K."/>
            <person name="Shin C."/>
            <person name="Lim J.Y."/>
            <person name="Park J.H."/>
            <person name="Huh J.H."/>
            <person name="Kim J.S."/>
            <person name="Kim B.D."/>
            <person name="Cohen O."/>
            <person name="Paran I."/>
            <person name="Suh M.C."/>
            <person name="Lee S.B."/>
            <person name="Kim Y.K."/>
            <person name="Shin Y."/>
            <person name="Noh S.J."/>
            <person name="Park J."/>
            <person name="Seo Y.S."/>
            <person name="Kwon S.Y."/>
            <person name="Kim H.A."/>
            <person name="Park J.M."/>
            <person name="Kim H.J."/>
            <person name="Choi S.B."/>
            <person name="Bosland P.W."/>
            <person name="Reeves G."/>
            <person name="Jo S.H."/>
            <person name="Lee B.W."/>
            <person name="Cho H.T."/>
            <person name="Choi H.S."/>
            <person name="Lee M.S."/>
            <person name="Yu Y."/>
            <person name="Do Choi Y."/>
            <person name="Park B.S."/>
            <person name="van Deynze A."/>
            <person name="Ashrafi H."/>
            <person name="Hill T."/>
            <person name="Kim W.T."/>
            <person name="Pai H.S."/>
            <person name="Ahn H.K."/>
            <person name="Yeam I."/>
            <person name="Giovannoni J.J."/>
            <person name="Rose J.K."/>
            <person name="Sorensen I."/>
            <person name="Lee S.J."/>
            <person name="Kim R.W."/>
            <person name="Choi I.Y."/>
            <person name="Choi B.S."/>
            <person name="Lim J.S."/>
            <person name="Lee Y.H."/>
            <person name="Choi D."/>
        </authorList>
    </citation>
    <scope>NUCLEOTIDE SEQUENCE [LARGE SCALE GENOMIC DNA]</scope>
    <source>
        <strain evidence="9">cv. CM334</strain>
    </source>
</reference>
<keyword evidence="3" id="KW-0847">Vitamin C</keyword>
<dbReference type="SUPFAM" id="SSF51197">
    <property type="entry name" value="Clavaminate synthase-like"/>
    <property type="match status" value="1"/>
</dbReference>
<dbReference type="Gene3D" id="2.60.120.330">
    <property type="entry name" value="B-lactam Antibiotic, Isopenicillin N Synthase, Chain"/>
    <property type="match status" value="1"/>
</dbReference>
<dbReference type="GO" id="GO:0031418">
    <property type="term" value="F:L-ascorbic acid binding"/>
    <property type="evidence" value="ECO:0007669"/>
    <property type="project" value="UniProtKB-KW"/>
</dbReference>
<dbReference type="KEGG" id="cann:107843255"/>
<sequence>MKYINYYNGSTTYRIKKMDTSESKYDRKSELEAFDDTKAGVKGLVDAGLSKVPQIFISPPNTSTNNSNPTTGQFIFPVIDLEAINYNQINRKKVVEEVRDASETWGFFQVINHGIPSDVLEEMIRGARSFHEQDTEIKKQWYTREFTKKVVYNSNFDLYSAPATNWRDTFFCIMAPNPPSFEELPQICRDIIVKYSEEVKKLGRCLFELLAEALGLNTSHLKDMDCDKGLSVVCHYYPACPEPELTLGASKHADDGFLTLLLQDHIGGLQVLHNNRWVNVPPTPGALVVNIADLLQLISNDKFKSVEHRVLANRVGPRISVACFFSTFFLPSSRLYGPIKELLSEENPPEYRETTVHEYATYFTVKGLDGTSALQHFRR</sequence>
<dbReference type="InterPro" id="IPR005123">
    <property type="entry name" value="Oxoglu/Fe-dep_dioxygenase_dom"/>
</dbReference>
<dbReference type="GO" id="GO:0046872">
    <property type="term" value="F:metal ion binding"/>
    <property type="evidence" value="ECO:0007669"/>
    <property type="project" value="UniProtKB-KW"/>
</dbReference>
<protein>
    <submittedName>
        <fullName evidence="8">1-aminocyclopropane-1-carboxylate oxidase -like protein 12</fullName>
    </submittedName>
</protein>
<dbReference type="InterPro" id="IPR027443">
    <property type="entry name" value="IPNS-like_sf"/>
</dbReference>
<dbReference type="OMA" id="MWIDITP"/>
<comment type="caution">
    <text evidence="8">The sequence shown here is derived from an EMBL/GenBank/DDBJ whole genome shotgun (WGS) entry which is preliminary data.</text>
</comment>
<keyword evidence="2 6" id="KW-0479">Metal-binding</keyword>
<dbReference type="Pfam" id="PF14226">
    <property type="entry name" value="DIOX_N"/>
    <property type="match status" value="1"/>
</dbReference>
<dbReference type="PROSITE" id="PS51471">
    <property type="entry name" value="FE2OG_OXY"/>
    <property type="match status" value="1"/>
</dbReference>
<dbReference type="PANTHER" id="PTHR10209:SF841">
    <property type="entry name" value="1-AMINOCYCLOPROPANE-1-CARBOXYLATE OXIDASE HOMOLOG 1-LIKE"/>
    <property type="match status" value="1"/>
</dbReference>
<dbReference type="GO" id="GO:0016706">
    <property type="term" value="F:2-oxoglutarate-dependent dioxygenase activity"/>
    <property type="evidence" value="ECO:0007669"/>
    <property type="project" value="UniProtKB-ARBA"/>
</dbReference>
<dbReference type="AlphaFoldDB" id="A0A1U8E982"/>
<dbReference type="GO" id="GO:0002238">
    <property type="term" value="P:response to molecule of fungal origin"/>
    <property type="evidence" value="ECO:0007669"/>
    <property type="project" value="UniProtKB-ARBA"/>
</dbReference>
<evidence type="ECO:0000256" key="1">
    <source>
        <dbReference type="ARBA" id="ARBA00008056"/>
    </source>
</evidence>
<dbReference type="Proteomes" id="UP000222542">
    <property type="component" value="Unassembled WGS sequence"/>
</dbReference>
<dbReference type="STRING" id="4072.A0A1U8E982"/>
<evidence type="ECO:0000256" key="2">
    <source>
        <dbReference type="ARBA" id="ARBA00022723"/>
    </source>
</evidence>
<dbReference type="InterPro" id="IPR026992">
    <property type="entry name" value="DIOX_N"/>
</dbReference>
<gene>
    <name evidence="8" type="ORF">T459_22421</name>
</gene>
<evidence type="ECO:0000313" key="8">
    <source>
        <dbReference type="EMBL" id="PHT71636.1"/>
    </source>
</evidence>
<evidence type="ECO:0000256" key="3">
    <source>
        <dbReference type="ARBA" id="ARBA00022896"/>
    </source>
</evidence>
<dbReference type="Pfam" id="PF03171">
    <property type="entry name" value="2OG-FeII_Oxy"/>
    <property type="match status" value="1"/>
</dbReference>
<keyword evidence="4 6" id="KW-0560">Oxidoreductase</keyword>
<dbReference type="InterPro" id="IPR044861">
    <property type="entry name" value="IPNS-like_FE2OG_OXY"/>
</dbReference>
<evidence type="ECO:0000256" key="4">
    <source>
        <dbReference type="ARBA" id="ARBA00023002"/>
    </source>
</evidence>
<comment type="similarity">
    <text evidence="1 6">Belongs to the iron/ascorbate-dependent oxidoreductase family.</text>
</comment>
<dbReference type="EMBL" id="AYRZ02000009">
    <property type="protein sequence ID" value="PHT71636.1"/>
    <property type="molecule type" value="Genomic_DNA"/>
</dbReference>
<keyword evidence="9" id="KW-1185">Reference proteome</keyword>
<organism evidence="8 9">
    <name type="scientific">Capsicum annuum</name>
    <name type="common">Capsicum pepper</name>
    <dbReference type="NCBI Taxonomy" id="4072"/>
    <lineage>
        <taxon>Eukaryota</taxon>
        <taxon>Viridiplantae</taxon>
        <taxon>Streptophyta</taxon>
        <taxon>Embryophyta</taxon>
        <taxon>Tracheophyta</taxon>
        <taxon>Spermatophyta</taxon>
        <taxon>Magnoliopsida</taxon>
        <taxon>eudicotyledons</taxon>
        <taxon>Gunneridae</taxon>
        <taxon>Pentapetalae</taxon>
        <taxon>asterids</taxon>
        <taxon>lamiids</taxon>
        <taxon>Solanales</taxon>
        <taxon>Solanaceae</taxon>
        <taxon>Solanoideae</taxon>
        <taxon>Capsiceae</taxon>
        <taxon>Capsicum</taxon>
    </lineage>
</organism>
<feature type="domain" description="Fe2OG dioxygenase" evidence="7">
    <location>
        <begin position="228"/>
        <end position="332"/>
    </location>
</feature>
<dbReference type="OrthoDB" id="288590at2759"/>
<dbReference type="GO" id="GO:0009805">
    <property type="term" value="P:coumarin biosynthetic process"/>
    <property type="evidence" value="ECO:0007669"/>
    <property type="project" value="UniProtKB-ARBA"/>
</dbReference>
<dbReference type="Gramene" id="PHT71636">
    <property type="protein sequence ID" value="PHT71636"/>
    <property type="gene ID" value="T459_22421"/>
</dbReference>
<name>A0A1U8E982_CAPAN</name>
<reference evidence="8 9" key="2">
    <citation type="journal article" date="2017" name="Genome Biol.">
        <title>New reference genome sequences of hot pepper reveal the massive evolution of plant disease-resistance genes by retroduplication.</title>
        <authorList>
            <person name="Kim S."/>
            <person name="Park J."/>
            <person name="Yeom S.I."/>
            <person name="Kim Y.M."/>
            <person name="Seo E."/>
            <person name="Kim K.T."/>
            <person name="Kim M.S."/>
            <person name="Lee J.M."/>
            <person name="Cheong K."/>
            <person name="Shin H.S."/>
            <person name="Kim S.B."/>
            <person name="Han K."/>
            <person name="Lee J."/>
            <person name="Park M."/>
            <person name="Lee H.A."/>
            <person name="Lee H.Y."/>
            <person name="Lee Y."/>
            <person name="Oh S."/>
            <person name="Lee J.H."/>
            <person name="Choi E."/>
            <person name="Choi E."/>
            <person name="Lee S.E."/>
            <person name="Jeon J."/>
            <person name="Kim H."/>
            <person name="Choi G."/>
            <person name="Song H."/>
            <person name="Lee J."/>
            <person name="Lee S.C."/>
            <person name="Kwon J.K."/>
            <person name="Lee H.Y."/>
            <person name="Koo N."/>
            <person name="Hong Y."/>
            <person name="Kim R.W."/>
            <person name="Kang W.H."/>
            <person name="Huh J.H."/>
            <person name="Kang B.C."/>
            <person name="Yang T.J."/>
            <person name="Lee Y.H."/>
            <person name="Bennetzen J.L."/>
            <person name="Choi D."/>
        </authorList>
    </citation>
    <scope>NUCLEOTIDE SEQUENCE [LARGE SCALE GENOMIC DNA]</scope>
    <source>
        <strain evidence="9">cv. CM334</strain>
    </source>
</reference>
<evidence type="ECO:0000259" key="7">
    <source>
        <dbReference type="PROSITE" id="PS51471"/>
    </source>
</evidence>
<evidence type="ECO:0000313" key="9">
    <source>
        <dbReference type="Proteomes" id="UP000222542"/>
    </source>
</evidence>